<evidence type="ECO:0000256" key="3">
    <source>
        <dbReference type="ARBA" id="ARBA00022517"/>
    </source>
</evidence>
<reference evidence="6 7" key="1">
    <citation type="journal article" date="2024" name="G3 (Bethesda)">
        <title>Genome assembly of Hibiscus sabdariffa L. provides insights into metabolisms of medicinal natural products.</title>
        <authorList>
            <person name="Kim T."/>
        </authorList>
    </citation>
    <scope>NUCLEOTIDE SEQUENCE [LARGE SCALE GENOMIC DNA]</scope>
    <source>
        <strain evidence="6">TK-2024</strain>
        <tissue evidence="6">Old leaves</tissue>
    </source>
</reference>
<comment type="subcellular location">
    <subcellularLocation>
        <location evidence="1">Nucleus</location>
        <location evidence="1">Nucleolus</location>
    </subcellularLocation>
</comment>
<keyword evidence="4" id="KW-0539">Nucleus</keyword>
<dbReference type="EMBL" id="JBBPBN010000015">
    <property type="protein sequence ID" value="KAK9024583.1"/>
    <property type="molecule type" value="Genomic_DNA"/>
</dbReference>
<evidence type="ECO:0000259" key="5">
    <source>
        <dbReference type="PROSITE" id="PS50833"/>
    </source>
</evidence>
<evidence type="ECO:0000256" key="1">
    <source>
        <dbReference type="ARBA" id="ARBA00004604"/>
    </source>
</evidence>
<dbReference type="InterPro" id="IPR026532">
    <property type="entry name" value="BRX1"/>
</dbReference>
<evidence type="ECO:0000313" key="6">
    <source>
        <dbReference type="EMBL" id="KAK9024583.1"/>
    </source>
</evidence>
<keyword evidence="3" id="KW-0690">Ribosome biogenesis</keyword>
<dbReference type="PANTHER" id="PTHR13634:SF0">
    <property type="entry name" value="RIBOSOME BIOGENESIS PROTEIN BRX1 HOMOLOG"/>
    <property type="match status" value="1"/>
</dbReference>
<keyword evidence="7" id="KW-1185">Reference proteome</keyword>
<comment type="similarity">
    <text evidence="2">Belongs to the BRX1 family.</text>
</comment>
<organism evidence="6 7">
    <name type="scientific">Hibiscus sabdariffa</name>
    <name type="common">roselle</name>
    <dbReference type="NCBI Taxonomy" id="183260"/>
    <lineage>
        <taxon>Eukaryota</taxon>
        <taxon>Viridiplantae</taxon>
        <taxon>Streptophyta</taxon>
        <taxon>Embryophyta</taxon>
        <taxon>Tracheophyta</taxon>
        <taxon>Spermatophyta</taxon>
        <taxon>Magnoliopsida</taxon>
        <taxon>eudicotyledons</taxon>
        <taxon>Gunneridae</taxon>
        <taxon>Pentapetalae</taxon>
        <taxon>rosids</taxon>
        <taxon>malvids</taxon>
        <taxon>Malvales</taxon>
        <taxon>Malvaceae</taxon>
        <taxon>Malvoideae</taxon>
        <taxon>Hibiscus</taxon>
    </lineage>
</organism>
<proteinExistence type="inferred from homology"/>
<evidence type="ECO:0000256" key="2">
    <source>
        <dbReference type="ARBA" id="ARBA00006369"/>
    </source>
</evidence>
<comment type="caution">
    <text evidence="6">The sequence shown here is derived from an EMBL/GenBank/DDBJ whole genome shotgun (WGS) entry which is preliminary data.</text>
</comment>
<feature type="domain" description="Brix" evidence="5">
    <location>
        <begin position="1"/>
        <end position="45"/>
    </location>
</feature>
<evidence type="ECO:0000313" key="7">
    <source>
        <dbReference type="Proteomes" id="UP001396334"/>
    </source>
</evidence>
<name>A0ABR2SHA6_9ROSI</name>
<dbReference type="Proteomes" id="UP001396334">
    <property type="component" value="Unassembled WGS sequence"/>
</dbReference>
<sequence>MIIQISVPRNESDKMVRGGLDKMILVEVGPRFSLNPIKTFAGRFGGPTLYENPFNVSPNQKAGKYAKKVKAKTRRIMYELSNPSEPDEFADMWRD</sequence>
<gene>
    <name evidence="6" type="ORF">V6N11_004741</name>
</gene>
<dbReference type="InterPro" id="IPR007109">
    <property type="entry name" value="Brix"/>
</dbReference>
<dbReference type="PROSITE" id="PS50833">
    <property type="entry name" value="BRIX"/>
    <property type="match status" value="1"/>
</dbReference>
<evidence type="ECO:0000256" key="4">
    <source>
        <dbReference type="ARBA" id="ARBA00023242"/>
    </source>
</evidence>
<protein>
    <recommendedName>
        <fullName evidence="5">Brix domain-containing protein</fullName>
    </recommendedName>
</protein>
<dbReference type="PANTHER" id="PTHR13634">
    <property type="entry name" value="RIBOSOME BIOGENESIS PROTEIN BRIX"/>
    <property type="match status" value="1"/>
</dbReference>
<accession>A0ABR2SHA6</accession>